<keyword evidence="3" id="KW-1003">Cell membrane</keyword>
<organism evidence="9 10">
    <name type="scientific">Paenibacillus elgii</name>
    <dbReference type="NCBI Taxonomy" id="189691"/>
    <lineage>
        <taxon>Bacteria</taxon>
        <taxon>Bacillati</taxon>
        <taxon>Bacillota</taxon>
        <taxon>Bacilli</taxon>
        <taxon>Bacillales</taxon>
        <taxon>Paenibacillaceae</taxon>
        <taxon>Paenibacillus</taxon>
    </lineage>
</organism>
<feature type="transmembrane region" description="Helical" evidence="7">
    <location>
        <begin position="20"/>
        <end position="40"/>
    </location>
</feature>
<feature type="transmembrane region" description="Helical" evidence="7">
    <location>
        <begin position="280"/>
        <end position="301"/>
    </location>
</feature>
<feature type="transmembrane region" description="Helical" evidence="7">
    <location>
        <begin position="313"/>
        <end position="335"/>
    </location>
</feature>
<dbReference type="RefSeq" id="WP_063186938.1">
    <property type="nucleotide sequence ID" value="NZ_LQRA01000091.1"/>
</dbReference>
<dbReference type="AlphaFoldDB" id="A0A163ULG7"/>
<dbReference type="Pfam" id="PF03176">
    <property type="entry name" value="MMPL"/>
    <property type="match status" value="2"/>
</dbReference>
<evidence type="ECO:0000313" key="10">
    <source>
        <dbReference type="Proteomes" id="UP000076563"/>
    </source>
</evidence>
<evidence type="ECO:0000259" key="8">
    <source>
        <dbReference type="Pfam" id="PF03176"/>
    </source>
</evidence>
<protein>
    <recommendedName>
        <fullName evidence="8">Membrane transport protein MMPL domain-containing protein</fullName>
    </recommendedName>
</protein>
<evidence type="ECO:0000256" key="7">
    <source>
        <dbReference type="SAM" id="Phobius"/>
    </source>
</evidence>
<feature type="transmembrane region" description="Helical" evidence="7">
    <location>
        <begin position="638"/>
        <end position="661"/>
    </location>
</feature>
<reference evidence="10" key="1">
    <citation type="submission" date="2016-01" db="EMBL/GenBank/DDBJ databases">
        <title>Draft genome of Chromobacterium sp. F49.</title>
        <authorList>
            <person name="Hong K.W."/>
        </authorList>
    </citation>
    <scope>NUCLEOTIDE SEQUENCE [LARGE SCALE GENOMIC DNA]</scope>
    <source>
        <strain evidence="10">M63</strain>
    </source>
</reference>
<evidence type="ECO:0000256" key="3">
    <source>
        <dbReference type="ARBA" id="ARBA00022475"/>
    </source>
</evidence>
<dbReference type="InterPro" id="IPR050545">
    <property type="entry name" value="Mycobact_MmpL"/>
</dbReference>
<keyword evidence="5 7" id="KW-1133">Transmembrane helix</keyword>
<dbReference type="OrthoDB" id="7051771at2"/>
<feature type="transmembrane region" description="Helical" evidence="7">
    <location>
        <begin position="593"/>
        <end position="617"/>
    </location>
</feature>
<evidence type="ECO:0000256" key="6">
    <source>
        <dbReference type="ARBA" id="ARBA00023136"/>
    </source>
</evidence>
<proteinExistence type="inferred from homology"/>
<dbReference type="Proteomes" id="UP000076563">
    <property type="component" value="Unassembled WGS sequence"/>
</dbReference>
<evidence type="ECO:0000313" key="9">
    <source>
        <dbReference type="EMBL" id="KZE73493.1"/>
    </source>
</evidence>
<feature type="transmembrane region" description="Helical" evidence="7">
    <location>
        <begin position="235"/>
        <end position="259"/>
    </location>
</feature>
<keyword evidence="10" id="KW-1185">Reference proteome</keyword>
<accession>A0A163ULG7</accession>
<feature type="transmembrane region" description="Helical" evidence="7">
    <location>
        <begin position="528"/>
        <end position="548"/>
    </location>
</feature>
<dbReference type="InterPro" id="IPR004869">
    <property type="entry name" value="MMPL_dom"/>
</dbReference>
<keyword evidence="6 7" id="KW-0472">Membrane</keyword>
<dbReference type="PANTHER" id="PTHR33406:SF11">
    <property type="entry name" value="MEMBRANE PROTEIN SCO6666-RELATED"/>
    <property type="match status" value="1"/>
</dbReference>
<feature type="transmembrane region" description="Helical" evidence="7">
    <location>
        <begin position="180"/>
        <end position="199"/>
    </location>
</feature>
<feature type="transmembrane region" description="Helical" evidence="7">
    <location>
        <begin position="555"/>
        <end position="573"/>
    </location>
</feature>
<dbReference type="PANTHER" id="PTHR33406">
    <property type="entry name" value="MEMBRANE PROTEIN MJ1562-RELATED"/>
    <property type="match status" value="1"/>
</dbReference>
<feature type="transmembrane region" description="Helical" evidence="7">
    <location>
        <begin position="206"/>
        <end position="223"/>
    </location>
</feature>
<name>A0A163ULG7_9BACL</name>
<evidence type="ECO:0000256" key="1">
    <source>
        <dbReference type="ARBA" id="ARBA00004651"/>
    </source>
</evidence>
<feature type="transmembrane region" description="Helical" evidence="7">
    <location>
        <begin position="373"/>
        <end position="396"/>
    </location>
</feature>
<evidence type="ECO:0000256" key="2">
    <source>
        <dbReference type="ARBA" id="ARBA00010157"/>
    </source>
</evidence>
<feature type="domain" description="Membrane transport protein MMPL" evidence="8">
    <location>
        <begin position="105"/>
        <end position="373"/>
    </location>
</feature>
<comment type="caution">
    <text evidence="9">The sequence shown here is derived from an EMBL/GenBank/DDBJ whole genome shotgun (WGS) entry which is preliminary data.</text>
</comment>
<dbReference type="eggNOG" id="COG2409">
    <property type="taxonomic scope" value="Bacteria"/>
</dbReference>
<feature type="transmembrane region" description="Helical" evidence="7">
    <location>
        <begin position="667"/>
        <end position="686"/>
    </location>
</feature>
<comment type="subcellular location">
    <subcellularLocation>
        <location evidence="1">Cell membrane</location>
        <topology evidence="1">Multi-pass membrane protein</topology>
    </subcellularLocation>
</comment>
<dbReference type="GO" id="GO:0005886">
    <property type="term" value="C:plasma membrane"/>
    <property type="evidence" value="ECO:0007669"/>
    <property type="project" value="UniProtKB-SubCell"/>
</dbReference>
<gene>
    <name evidence="9" type="ORF">AV654_32305</name>
</gene>
<keyword evidence="4 7" id="KW-0812">Transmembrane</keyword>
<dbReference type="Gene3D" id="1.20.1640.10">
    <property type="entry name" value="Multidrug efflux transporter AcrB transmembrane domain"/>
    <property type="match status" value="2"/>
</dbReference>
<dbReference type="STRING" id="1007103.GCA_000213315_06522"/>
<dbReference type="SUPFAM" id="SSF82866">
    <property type="entry name" value="Multidrug efflux transporter AcrB transmembrane domain"/>
    <property type="match status" value="2"/>
</dbReference>
<feature type="domain" description="Membrane transport protein MMPL" evidence="8">
    <location>
        <begin position="404"/>
        <end position="713"/>
    </location>
</feature>
<comment type="similarity">
    <text evidence="2">Belongs to the resistance-nodulation-cell division (RND) (TC 2.A.6) family. MmpL subfamily.</text>
</comment>
<evidence type="ECO:0000256" key="4">
    <source>
        <dbReference type="ARBA" id="ARBA00022692"/>
    </source>
</evidence>
<evidence type="ECO:0000256" key="5">
    <source>
        <dbReference type="ARBA" id="ARBA00022989"/>
    </source>
</evidence>
<sequence length="730" mass="78782">MEKRSILAQYGRFAAKKRGWVLLVMIVFVVCSAVWGVGAFSRLTGGAGFDDPYSESTKADELLAGPLGRYVADVVVLYEHPSLSIDDPSFAGPIQRALASVPAEAVMRLQSYWSTGDEAFISKDRHAAYVTFQLPSNDEQVRVQQFKTIKDLFKADGLDVKFGGLTPMTEQVNAQTGRDIALAESLSIPLLLLLLVIIFRSAVAAALPLVIGIATAVGSFAVLRSLTAFVDVSTFSINVITMLGLGLAIDYALFCVSRFREELALGHSVDESIERTMATAGRTVAFSGLTVAVSLACLIVFPSRFLSSMGYSGMAAVLFSVLGTLLLLPALLRFAGYRINSLRLPWPRLRKSGTVTPAGRWYRVAHAVMRRPFLGTLAIVCLLLALGSPFLGVNWARPGDWVLPVGADARTVTEKLETNFRKDPAKIMSVVVAMPQSPDSPDAKSALQDYARRLDAVRGVDSAAVTGAQGKLVRLTLGYSMNPQSREAMGMVEELRAQTPPPGAEAYFTGMPASRVDIVNMIGSRLPWMALFVAVVSFIVLFMAFGSVVLPLKSVVMNLLSLSASFGAIKLIFQDGYLAGLLHFVPVGAVDVNFPVLIVAVAFGLSMDYEVFLLSRIREEWMKSKDSVESVALGVQRTANIITSAALLLIIVVGGFILSGITFMKMIGVGLVIAIVVDATIVRGLLVPATMRLLGKWAWWSPAPLSGWWERYGIKESVDLAPATSRQANP</sequence>
<dbReference type="EMBL" id="LQRA01000091">
    <property type="protein sequence ID" value="KZE73493.1"/>
    <property type="molecule type" value="Genomic_DNA"/>
</dbReference>